<organism evidence="1 2">
    <name type="scientific">Permianibacter aggregans</name>
    <dbReference type="NCBI Taxonomy" id="1510150"/>
    <lineage>
        <taxon>Bacteria</taxon>
        <taxon>Pseudomonadati</taxon>
        <taxon>Pseudomonadota</taxon>
        <taxon>Gammaproteobacteria</taxon>
        <taxon>Pseudomonadales</taxon>
        <taxon>Pseudomonadaceae</taxon>
        <taxon>Permianibacter</taxon>
    </lineage>
</organism>
<dbReference type="EMBL" id="SNYM01000004">
    <property type="protein sequence ID" value="TDQ49459.1"/>
    <property type="molecule type" value="Genomic_DNA"/>
</dbReference>
<gene>
    <name evidence="1" type="ORF">EV696_104164</name>
</gene>
<name>A0A4R6UU95_9GAMM</name>
<dbReference type="Proteomes" id="UP000295375">
    <property type="component" value="Unassembled WGS sequence"/>
</dbReference>
<keyword evidence="2" id="KW-1185">Reference proteome</keyword>
<dbReference type="RefSeq" id="WP_133589069.1">
    <property type="nucleotide sequence ID" value="NZ_CP037953.1"/>
</dbReference>
<evidence type="ECO:0000313" key="1">
    <source>
        <dbReference type="EMBL" id="TDQ49459.1"/>
    </source>
</evidence>
<protein>
    <recommendedName>
        <fullName evidence="3">PqqD family protein of HPr-rel-A system</fullName>
    </recommendedName>
</protein>
<dbReference type="AlphaFoldDB" id="A0A4R6UU95"/>
<reference evidence="1 2" key="1">
    <citation type="submission" date="2019-03" db="EMBL/GenBank/DDBJ databases">
        <title>Genomic Encyclopedia of Type Strains, Phase IV (KMG-IV): sequencing the most valuable type-strain genomes for metagenomic binning, comparative biology and taxonomic classification.</title>
        <authorList>
            <person name="Goeker M."/>
        </authorList>
    </citation>
    <scope>NUCLEOTIDE SEQUENCE [LARGE SCALE GENOMIC DNA]</scope>
    <source>
        <strain evidence="1 2">DSM 103792</strain>
    </source>
</reference>
<evidence type="ECO:0008006" key="3">
    <source>
        <dbReference type="Google" id="ProtNLM"/>
    </source>
</evidence>
<comment type="caution">
    <text evidence="1">The sequence shown here is derived from an EMBL/GenBank/DDBJ whole genome shotgun (WGS) entry which is preliminary data.</text>
</comment>
<evidence type="ECO:0000313" key="2">
    <source>
        <dbReference type="Proteomes" id="UP000295375"/>
    </source>
</evidence>
<sequence>MATVGLQWHRSSPLRLEPLGDALIAYDTLRGHTRVLLPLAAAVLEELDVPGTTEQLTERLALTELQQPMLDQCLTELERHEMVYRSAS</sequence>
<proteinExistence type="predicted"/>
<accession>A0A4R6UU95</accession>